<dbReference type="EMBL" id="BMNI01000002">
    <property type="protein sequence ID" value="GGO87377.1"/>
    <property type="molecule type" value="Genomic_DNA"/>
</dbReference>
<accession>A0ABQ2N7I7</accession>
<evidence type="ECO:0000313" key="2">
    <source>
        <dbReference type="EMBL" id="GGO87377.1"/>
    </source>
</evidence>
<organism evidence="2 3">
    <name type="scientific">Nocardioides phosphati</name>
    <dbReference type="NCBI Taxonomy" id="1867775"/>
    <lineage>
        <taxon>Bacteria</taxon>
        <taxon>Bacillati</taxon>
        <taxon>Actinomycetota</taxon>
        <taxon>Actinomycetes</taxon>
        <taxon>Propionibacteriales</taxon>
        <taxon>Nocardioidaceae</taxon>
        <taxon>Nocardioides</taxon>
    </lineage>
</organism>
<name>A0ABQ2N7I7_9ACTN</name>
<evidence type="ECO:0000313" key="3">
    <source>
        <dbReference type="Proteomes" id="UP000655410"/>
    </source>
</evidence>
<reference evidence="3" key="1">
    <citation type="journal article" date="2019" name="Int. J. Syst. Evol. Microbiol.">
        <title>The Global Catalogue of Microorganisms (GCM) 10K type strain sequencing project: providing services to taxonomists for standard genome sequencing and annotation.</title>
        <authorList>
            <consortium name="The Broad Institute Genomics Platform"/>
            <consortium name="The Broad Institute Genome Sequencing Center for Infectious Disease"/>
            <person name="Wu L."/>
            <person name="Ma J."/>
        </authorList>
    </citation>
    <scope>NUCLEOTIDE SEQUENCE [LARGE SCALE GENOMIC DNA]</scope>
    <source>
        <strain evidence="3">CGMCC 4.7371</strain>
    </source>
</reference>
<dbReference type="Proteomes" id="UP000655410">
    <property type="component" value="Unassembled WGS sequence"/>
</dbReference>
<gene>
    <name evidence="2" type="ORF">GCM10011584_11830</name>
</gene>
<feature type="region of interest" description="Disordered" evidence="1">
    <location>
        <begin position="1"/>
        <end position="26"/>
    </location>
</feature>
<comment type="caution">
    <text evidence="2">The sequence shown here is derived from an EMBL/GenBank/DDBJ whole genome shotgun (WGS) entry which is preliminary data.</text>
</comment>
<dbReference type="RefSeq" id="WP_188783085.1">
    <property type="nucleotide sequence ID" value="NZ_BMNI01000002.1"/>
</dbReference>
<evidence type="ECO:0000256" key="1">
    <source>
        <dbReference type="SAM" id="MobiDB-lite"/>
    </source>
</evidence>
<sequence length="78" mass="8157">MTTATQPDHVPYEDASSPADMHGDCAEAKRNIKVPIPRRAVEVVSAVAGAAPARAKAPALAVSDRLARMGAAFFDRPS</sequence>
<keyword evidence="3" id="KW-1185">Reference proteome</keyword>
<protein>
    <submittedName>
        <fullName evidence="2">Uncharacterized protein</fullName>
    </submittedName>
</protein>
<proteinExistence type="predicted"/>